<organism evidence="2 3">
    <name type="scientific">Testicularia cyperi</name>
    <dbReference type="NCBI Taxonomy" id="1882483"/>
    <lineage>
        <taxon>Eukaryota</taxon>
        <taxon>Fungi</taxon>
        <taxon>Dikarya</taxon>
        <taxon>Basidiomycota</taxon>
        <taxon>Ustilaginomycotina</taxon>
        <taxon>Ustilaginomycetes</taxon>
        <taxon>Ustilaginales</taxon>
        <taxon>Anthracoideaceae</taxon>
        <taxon>Testicularia</taxon>
    </lineage>
</organism>
<proteinExistence type="predicted"/>
<evidence type="ECO:0000313" key="3">
    <source>
        <dbReference type="Proteomes" id="UP000246740"/>
    </source>
</evidence>
<evidence type="ECO:0000313" key="2">
    <source>
        <dbReference type="EMBL" id="PWY97271.1"/>
    </source>
</evidence>
<dbReference type="EMBL" id="KZ819212">
    <property type="protein sequence ID" value="PWY97271.1"/>
    <property type="molecule type" value="Genomic_DNA"/>
</dbReference>
<name>A0A317XGQ3_9BASI</name>
<protein>
    <submittedName>
        <fullName evidence="2">Uncharacterized protein</fullName>
    </submittedName>
</protein>
<evidence type="ECO:0000256" key="1">
    <source>
        <dbReference type="SAM" id="MobiDB-lite"/>
    </source>
</evidence>
<accession>A0A317XGQ3</accession>
<reference evidence="2 3" key="1">
    <citation type="journal article" date="2018" name="Mol. Biol. Evol.">
        <title>Broad Genomic Sampling Reveals a Smut Pathogenic Ancestry of the Fungal Clade Ustilaginomycotina.</title>
        <authorList>
            <person name="Kijpornyongpan T."/>
            <person name="Mondo S.J."/>
            <person name="Barry K."/>
            <person name="Sandor L."/>
            <person name="Lee J."/>
            <person name="Lipzen A."/>
            <person name="Pangilinan J."/>
            <person name="LaButti K."/>
            <person name="Hainaut M."/>
            <person name="Henrissat B."/>
            <person name="Grigoriev I.V."/>
            <person name="Spatafora J.W."/>
            <person name="Aime M.C."/>
        </authorList>
    </citation>
    <scope>NUCLEOTIDE SEQUENCE [LARGE SCALE GENOMIC DNA]</scope>
    <source>
        <strain evidence="2 3">MCA 3645</strain>
    </source>
</reference>
<dbReference type="Proteomes" id="UP000246740">
    <property type="component" value="Unassembled WGS sequence"/>
</dbReference>
<gene>
    <name evidence="2" type="ORF">BCV70DRAFT_68811</name>
</gene>
<keyword evidence="3" id="KW-1185">Reference proteome</keyword>
<sequence length="367" mass="40690">MSDSSNLPSREFLASVSTGSTREQDQEDFDLVNDLDMLPMSFQTTPTENLTLTEGTQDPVSSKTELDSRVDFEIDLQQLSIIPTVADQEASGLTASQVILPTCEGSHQDSSSPGNELEIVRPLASKTPNDLVVSGEDNKEQPASPMSSSLVPTVRTWWECLPNPSGGLEGKYLCEDSQHGWSTAPMAHVFKLPRPITRTAAGMLQNTDLNKVQAEIYACLIKLLGGGLARIPTVRFSNDPGHVQLQCRTEEQLTKVWSLPLTLEGKNLLPKYKGLPFLPAIYELSDMGRFSDHVNVIAALRDFLKLNKGAYGKKQYIVAKKSELVLGAERKTLGVDVIRIFCTRPRSEQSKPHFKYAKQRYKLRQIL</sequence>
<dbReference type="AlphaFoldDB" id="A0A317XGQ3"/>
<dbReference type="InParanoid" id="A0A317XGQ3"/>
<feature type="region of interest" description="Disordered" evidence="1">
    <location>
        <begin position="1"/>
        <end position="26"/>
    </location>
</feature>